<dbReference type="EMBL" id="BKCJ011845420">
    <property type="protein sequence ID" value="GFD57823.1"/>
    <property type="molecule type" value="Genomic_DNA"/>
</dbReference>
<reference evidence="1" key="1">
    <citation type="journal article" date="2019" name="Sci. Rep.">
        <title>Draft genome of Tanacetum cinerariifolium, the natural source of mosquito coil.</title>
        <authorList>
            <person name="Yamashiro T."/>
            <person name="Shiraishi A."/>
            <person name="Satake H."/>
            <person name="Nakayama K."/>
        </authorList>
    </citation>
    <scope>NUCLEOTIDE SEQUENCE</scope>
</reference>
<accession>A0A699XF62</accession>
<organism evidence="1">
    <name type="scientific">Tanacetum cinerariifolium</name>
    <name type="common">Dalmatian daisy</name>
    <name type="synonym">Chrysanthemum cinerariifolium</name>
    <dbReference type="NCBI Taxonomy" id="118510"/>
    <lineage>
        <taxon>Eukaryota</taxon>
        <taxon>Viridiplantae</taxon>
        <taxon>Streptophyta</taxon>
        <taxon>Embryophyta</taxon>
        <taxon>Tracheophyta</taxon>
        <taxon>Spermatophyta</taxon>
        <taxon>Magnoliopsida</taxon>
        <taxon>eudicotyledons</taxon>
        <taxon>Gunneridae</taxon>
        <taxon>Pentapetalae</taxon>
        <taxon>asterids</taxon>
        <taxon>campanulids</taxon>
        <taxon>Asterales</taxon>
        <taxon>Asteraceae</taxon>
        <taxon>Asteroideae</taxon>
        <taxon>Anthemideae</taxon>
        <taxon>Anthemidinae</taxon>
        <taxon>Tanacetum</taxon>
    </lineage>
</organism>
<feature type="non-terminal residue" evidence="1">
    <location>
        <position position="1"/>
    </location>
</feature>
<evidence type="ECO:0000313" key="1">
    <source>
        <dbReference type="EMBL" id="GFD57823.1"/>
    </source>
</evidence>
<dbReference type="AlphaFoldDB" id="A0A699XF62"/>
<name>A0A699XF62_TANCI</name>
<proteinExistence type="predicted"/>
<protein>
    <submittedName>
        <fullName evidence="1">Uncharacterized protein</fullName>
    </submittedName>
</protein>
<comment type="caution">
    <text evidence="1">The sequence shown here is derived from an EMBL/GenBank/DDBJ whole genome shotgun (WGS) entry which is preliminary data.</text>
</comment>
<gene>
    <name evidence="1" type="ORF">Tci_929792</name>
</gene>
<sequence>GLPNRDERRSAHAIDIAAVGAAILAGAAVHVHGITEARGHGHRAPVERSGVRVAEQVPAGFGRRAALQGQVEGAVVERAHEID</sequence>